<comment type="caution">
    <text evidence="2">The sequence shown here is derived from an EMBL/GenBank/DDBJ whole genome shotgun (WGS) entry which is preliminary data.</text>
</comment>
<evidence type="ECO:0000313" key="3">
    <source>
        <dbReference type="Proteomes" id="UP001279410"/>
    </source>
</evidence>
<feature type="compositionally biased region" description="Polar residues" evidence="1">
    <location>
        <begin position="80"/>
        <end position="92"/>
    </location>
</feature>
<dbReference type="Proteomes" id="UP001279410">
    <property type="component" value="Unassembled WGS sequence"/>
</dbReference>
<name>A0AAD3RKL7_LATJO</name>
<reference evidence="2" key="1">
    <citation type="submission" date="2022-08" db="EMBL/GenBank/DDBJ databases">
        <title>Genome sequencing of akame (Lates japonicus).</title>
        <authorList>
            <person name="Hashiguchi Y."/>
            <person name="Takahashi H."/>
        </authorList>
    </citation>
    <scope>NUCLEOTIDE SEQUENCE</scope>
    <source>
        <strain evidence="2">Kochi</strain>
    </source>
</reference>
<evidence type="ECO:0000313" key="2">
    <source>
        <dbReference type="EMBL" id="GLD71911.1"/>
    </source>
</evidence>
<dbReference type="EMBL" id="BRZM01000793">
    <property type="protein sequence ID" value="GLD71911.1"/>
    <property type="molecule type" value="Genomic_DNA"/>
</dbReference>
<dbReference type="AlphaFoldDB" id="A0AAD3RKL7"/>
<feature type="region of interest" description="Disordered" evidence="1">
    <location>
        <begin position="149"/>
        <end position="190"/>
    </location>
</feature>
<feature type="compositionally biased region" description="Basic residues" evidence="1">
    <location>
        <begin position="45"/>
        <end position="57"/>
    </location>
</feature>
<organism evidence="2 3">
    <name type="scientific">Lates japonicus</name>
    <name type="common">Japanese lates</name>
    <dbReference type="NCBI Taxonomy" id="270547"/>
    <lineage>
        <taxon>Eukaryota</taxon>
        <taxon>Metazoa</taxon>
        <taxon>Chordata</taxon>
        <taxon>Craniata</taxon>
        <taxon>Vertebrata</taxon>
        <taxon>Euteleostomi</taxon>
        <taxon>Actinopterygii</taxon>
        <taxon>Neopterygii</taxon>
        <taxon>Teleostei</taxon>
        <taxon>Neoteleostei</taxon>
        <taxon>Acanthomorphata</taxon>
        <taxon>Carangaria</taxon>
        <taxon>Carangaria incertae sedis</taxon>
        <taxon>Centropomidae</taxon>
        <taxon>Lates</taxon>
    </lineage>
</organism>
<feature type="compositionally biased region" description="Basic and acidic residues" evidence="1">
    <location>
        <begin position="152"/>
        <end position="168"/>
    </location>
</feature>
<gene>
    <name evidence="2" type="ORF">AKAME5_002323500</name>
</gene>
<feature type="compositionally biased region" description="Basic and acidic residues" evidence="1">
    <location>
        <begin position="60"/>
        <end position="76"/>
    </location>
</feature>
<feature type="compositionally biased region" description="Polar residues" evidence="1">
    <location>
        <begin position="107"/>
        <end position="120"/>
    </location>
</feature>
<evidence type="ECO:0000256" key="1">
    <source>
        <dbReference type="SAM" id="MobiDB-lite"/>
    </source>
</evidence>
<feature type="region of interest" description="Disordered" evidence="1">
    <location>
        <begin position="1"/>
        <end position="126"/>
    </location>
</feature>
<feature type="compositionally biased region" description="Basic residues" evidence="1">
    <location>
        <begin position="13"/>
        <end position="25"/>
    </location>
</feature>
<accession>A0AAD3RKL7</accession>
<sequence length="190" mass="21048">MRKTKHRTETKGGKGTHHSGTKKKEKLPSSQSVHVNGVATESKPTVKRSQKTAKKPGGKSGKEGSKKNHSSSDRRPYLGKSSTLHAQENTTPGRCMDMASLPGGATPTHTYHQRWSNPGESSPAWGTIQHTCRRPLTEYRVYSHDFTAPNGKEWEERQQQDDSLKQDCKPQIPPKVPRSITDVDLSEPNG</sequence>
<proteinExistence type="predicted"/>
<protein>
    <submittedName>
        <fullName evidence="2">Uncharacterized protein</fullName>
    </submittedName>
</protein>
<keyword evidence="3" id="KW-1185">Reference proteome</keyword>